<evidence type="ECO:0000313" key="4">
    <source>
        <dbReference type="EMBL" id="MBC6471318.1"/>
    </source>
</evidence>
<accession>A0ABR7M315</accession>
<evidence type="ECO:0000256" key="1">
    <source>
        <dbReference type="SAM" id="MobiDB-lite"/>
    </source>
</evidence>
<sequence>MKRAFAMLVIPVAGFTLAACGGTNDGSDSMSGHAMSTTSAPAPSAAGQHNDQDIKFAQGMIPHHQQAIQMAELASSRASMSEVEQLATAIKASQGPEIQQMTGWLNSWNATVPSPDMHVGHDMGDGMMSVQDMEKLEKLSGSRFDKAFLTMMIEHHQGAITMAKTEQAGGMSSAAKSLADAIVTSQSTEITTMRALLKKM</sequence>
<proteinExistence type="predicted"/>
<dbReference type="InterPro" id="IPR005183">
    <property type="entry name" value="DUF305_CopM-like"/>
</dbReference>
<organism evidence="4 5">
    <name type="scientific">Actinomadura alba</name>
    <dbReference type="NCBI Taxonomy" id="406431"/>
    <lineage>
        <taxon>Bacteria</taxon>
        <taxon>Bacillati</taxon>
        <taxon>Actinomycetota</taxon>
        <taxon>Actinomycetes</taxon>
        <taxon>Streptosporangiales</taxon>
        <taxon>Thermomonosporaceae</taxon>
        <taxon>Actinomadura</taxon>
    </lineage>
</organism>
<feature type="signal peptide" evidence="2">
    <location>
        <begin position="1"/>
        <end position="18"/>
    </location>
</feature>
<reference evidence="4 5" key="1">
    <citation type="submission" date="2020-06" db="EMBL/GenBank/DDBJ databases">
        <title>Actinomadura xiongansis sp. nov., isolated from soil of Baiyangdian.</title>
        <authorList>
            <person name="Zhang X."/>
        </authorList>
    </citation>
    <scope>NUCLEOTIDE SEQUENCE [LARGE SCALE GENOMIC DNA]</scope>
    <source>
        <strain evidence="4 5">HBUM206468</strain>
    </source>
</reference>
<protein>
    <submittedName>
        <fullName evidence="4">DUF305 domain-containing protein</fullName>
    </submittedName>
</protein>
<name>A0ABR7M315_9ACTN</name>
<dbReference type="Pfam" id="PF03713">
    <property type="entry name" value="DUF305"/>
    <property type="match status" value="1"/>
</dbReference>
<dbReference type="PANTHER" id="PTHR36933:SF1">
    <property type="entry name" value="SLL0788 PROTEIN"/>
    <property type="match status" value="1"/>
</dbReference>
<evidence type="ECO:0000256" key="2">
    <source>
        <dbReference type="SAM" id="SignalP"/>
    </source>
</evidence>
<dbReference type="RefSeq" id="WP_187248357.1">
    <property type="nucleotide sequence ID" value="NZ_BAAAOK010000025.1"/>
</dbReference>
<dbReference type="InterPro" id="IPR012347">
    <property type="entry name" value="Ferritin-like"/>
</dbReference>
<feature type="region of interest" description="Disordered" evidence="1">
    <location>
        <begin position="27"/>
        <end position="49"/>
    </location>
</feature>
<comment type="caution">
    <text evidence="4">The sequence shown here is derived from an EMBL/GenBank/DDBJ whole genome shotgun (WGS) entry which is preliminary data.</text>
</comment>
<gene>
    <name evidence="4" type="ORF">HKK74_38415</name>
</gene>
<dbReference type="EMBL" id="JABVEC010000068">
    <property type="protein sequence ID" value="MBC6471318.1"/>
    <property type="molecule type" value="Genomic_DNA"/>
</dbReference>
<keyword evidence="5" id="KW-1185">Reference proteome</keyword>
<dbReference type="Proteomes" id="UP000805614">
    <property type="component" value="Unassembled WGS sequence"/>
</dbReference>
<feature type="compositionally biased region" description="Low complexity" evidence="1">
    <location>
        <begin position="36"/>
        <end position="46"/>
    </location>
</feature>
<evidence type="ECO:0000259" key="3">
    <source>
        <dbReference type="Pfam" id="PF03713"/>
    </source>
</evidence>
<dbReference type="PANTHER" id="PTHR36933">
    <property type="entry name" value="SLL0788 PROTEIN"/>
    <property type="match status" value="1"/>
</dbReference>
<feature type="chain" id="PRO_5047405899" evidence="2">
    <location>
        <begin position="19"/>
        <end position="200"/>
    </location>
</feature>
<dbReference type="Gene3D" id="1.20.1260.10">
    <property type="match status" value="1"/>
</dbReference>
<dbReference type="PROSITE" id="PS51257">
    <property type="entry name" value="PROKAR_LIPOPROTEIN"/>
    <property type="match status" value="1"/>
</dbReference>
<feature type="domain" description="DUF305" evidence="3">
    <location>
        <begin position="53"/>
        <end position="197"/>
    </location>
</feature>
<evidence type="ECO:0000313" key="5">
    <source>
        <dbReference type="Proteomes" id="UP000805614"/>
    </source>
</evidence>
<keyword evidence="2" id="KW-0732">Signal</keyword>